<evidence type="ECO:0000313" key="1">
    <source>
        <dbReference type="EMBL" id="QDS91617.1"/>
    </source>
</evidence>
<keyword evidence="2" id="KW-1185">Reference proteome</keyword>
<dbReference type="Proteomes" id="UP000320672">
    <property type="component" value="Chromosome"/>
</dbReference>
<dbReference type="RefSeq" id="WP_145349669.1">
    <property type="nucleotide sequence ID" value="NZ_CP036262.1"/>
</dbReference>
<evidence type="ECO:0000313" key="2">
    <source>
        <dbReference type="Proteomes" id="UP000320672"/>
    </source>
</evidence>
<dbReference type="EMBL" id="CP036262">
    <property type="protein sequence ID" value="QDS91617.1"/>
    <property type="molecule type" value="Genomic_DNA"/>
</dbReference>
<dbReference type="OrthoDB" id="9765709at2"/>
<sequence>MTTSFFSELANLKAILGGSTSTEEKWKEVKPLLADEPIKREFWSLLDSADWISVLESAAEFESPPTPDISEDASRFPRWDASKYLVRMASLAPADVARILASVRTANTSVNGDIIDAANKLPIDDAVCLVPAIRYAAENLSVWVHFKDACEFCVKLCDSGHMEEAFELAEALFLPREPASERSMHDPKDYWYREGLQQVSESLVSASPERMIICLRDWVGILGRVNRGEDSTSIADDYSYIWRPAIEEHEQNSDYDLAGFVVGVLREVCERAIGEDLIPVSRVLAILTEQELDVFRRFRVHLINVFADRVPELARAVLLDRASFDDFALKHEYARLVQDRFGELPESDRKSWIEFVDQGRPDVDREYPFFESDEHLTNYARYWRFHRLHLIRRHLSDQLLDEYNKLLEEFEDGKLAEFHSYSGPLRYGYESPIELDALRQLDFADALKAVCEWDGESTSSFGPSVQGLADRFEQYVKDNASSYSRFANELIDKPAPFVSAFLSAMRNAVTEGKAISIEPTLELCVWLIDGKRSAGGDSYVYEQERALDLIRGLLDAQTERKEPSQSLLDGRLAIWGCIETMCEATPNSWVLQDNEPDDPRDHDFTTLAINSARGKAVETAFAYAGWIRSLASEVTNQSFEALDLIEFRQVLESQACGKNRSWVGLAIIGSHLSTIYHFDERWLENHRDLIFRLEDVEEDPEEAFGWAAWNAFLTWTQPHRVYLDLFRSQYEYACSQTSEVAKTERRSQSPMRSLSQHIAIYYGRGYLSLEVNGSLIRILLTNARPCVRRQLLQFIGNSLRGEKELPQEVVNRFQSLWDFYWPMHGCNDFLTNPEEFVFADWFAFGSFDEVWALQKLKEAVFSVPAVIAGRDVVNRLAQQAERDPLSSIQLLQRFIESDDQNWRVAEWSAAATDILRTSLNSESSKARDIAESLIDRLGRSGFLEFGKLLGDKF</sequence>
<protein>
    <submittedName>
        <fullName evidence="1">Uncharacterized protein</fullName>
    </submittedName>
</protein>
<dbReference type="AlphaFoldDB" id="A0A517MA01"/>
<accession>A0A517MA01</accession>
<dbReference type="KEGG" id="rml:FF011L_03470"/>
<proteinExistence type="predicted"/>
<reference evidence="1 2" key="1">
    <citation type="submission" date="2019-02" db="EMBL/GenBank/DDBJ databases">
        <title>Deep-cultivation of Planctomycetes and their phenomic and genomic characterization uncovers novel biology.</title>
        <authorList>
            <person name="Wiegand S."/>
            <person name="Jogler M."/>
            <person name="Boedeker C."/>
            <person name="Pinto D."/>
            <person name="Vollmers J."/>
            <person name="Rivas-Marin E."/>
            <person name="Kohn T."/>
            <person name="Peeters S.H."/>
            <person name="Heuer A."/>
            <person name="Rast P."/>
            <person name="Oberbeckmann S."/>
            <person name="Bunk B."/>
            <person name="Jeske O."/>
            <person name="Meyerdierks A."/>
            <person name="Storesund J.E."/>
            <person name="Kallscheuer N."/>
            <person name="Luecker S."/>
            <person name="Lage O.M."/>
            <person name="Pohl T."/>
            <person name="Merkel B.J."/>
            <person name="Hornburger P."/>
            <person name="Mueller R.-W."/>
            <person name="Bruemmer F."/>
            <person name="Labrenz M."/>
            <person name="Spormann A.M."/>
            <person name="Op den Camp H."/>
            <person name="Overmann J."/>
            <person name="Amann R."/>
            <person name="Jetten M.S.M."/>
            <person name="Mascher T."/>
            <person name="Medema M.H."/>
            <person name="Devos D.P."/>
            <person name="Kaster A.-K."/>
            <person name="Ovreas L."/>
            <person name="Rohde M."/>
            <person name="Galperin M.Y."/>
            <person name="Jogler C."/>
        </authorList>
    </citation>
    <scope>NUCLEOTIDE SEQUENCE [LARGE SCALE GENOMIC DNA]</scope>
    <source>
        <strain evidence="1 2">FF011L</strain>
    </source>
</reference>
<gene>
    <name evidence="1" type="ORF">FF011L_03470</name>
</gene>
<organism evidence="1 2">
    <name type="scientific">Roseimaritima multifibrata</name>
    <dbReference type="NCBI Taxonomy" id="1930274"/>
    <lineage>
        <taxon>Bacteria</taxon>
        <taxon>Pseudomonadati</taxon>
        <taxon>Planctomycetota</taxon>
        <taxon>Planctomycetia</taxon>
        <taxon>Pirellulales</taxon>
        <taxon>Pirellulaceae</taxon>
        <taxon>Roseimaritima</taxon>
    </lineage>
</organism>
<name>A0A517MA01_9BACT</name>